<evidence type="ECO:0000313" key="2">
    <source>
        <dbReference type="EMBL" id="KAF6207643.1"/>
    </source>
</evidence>
<dbReference type="EMBL" id="WIXP02000007">
    <property type="protein sequence ID" value="KAF6207643.1"/>
    <property type="molecule type" value="Genomic_DNA"/>
</dbReference>
<evidence type="ECO:0000313" key="3">
    <source>
        <dbReference type="Proteomes" id="UP000466442"/>
    </source>
</evidence>
<dbReference type="Proteomes" id="UP000466442">
    <property type="component" value="Unassembled WGS sequence"/>
</dbReference>
<proteinExistence type="predicted"/>
<accession>A0A8S9XF99</accession>
<dbReference type="AlphaFoldDB" id="A0A8S9XF99"/>
<name>A0A8S9XF99_APOLU</name>
<keyword evidence="3" id="KW-1185">Reference proteome</keyword>
<evidence type="ECO:0000256" key="1">
    <source>
        <dbReference type="SAM" id="SignalP"/>
    </source>
</evidence>
<sequence>MRGCIAAILVVLVASISEVKCNMIFQYHIESPGDPYMVAALREALMHSGIQPDGVKLKTILWKNELFRTAYKATYINGKGQSCYMKWRVGTFTGSHTPAMPICDNVSNTTESGGACCPTKKNRHRHRNPCEDPCTKKVGGGKLG</sequence>
<organism evidence="2 3">
    <name type="scientific">Apolygus lucorum</name>
    <name type="common">Small green plant bug</name>
    <name type="synonym">Lygocoris lucorum</name>
    <dbReference type="NCBI Taxonomy" id="248454"/>
    <lineage>
        <taxon>Eukaryota</taxon>
        <taxon>Metazoa</taxon>
        <taxon>Ecdysozoa</taxon>
        <taxon>Arthropoda</taxon>
        <taxon>Hexapoda</taxon>
        <taxon>Insecta</taxon>
        <taxon>Pterygota</taxon>
        <taxon>Neoptera</taxon>
        <taxon>Paraneoptera</taxon>
        <taxon>Hemiptera</taxon>
        <taxon>Heteroptera</taxon>
        <taxon>Panheteroptera</taxon>
        <taxon>Cimicomorpha</taxon>
        <taxon>Miridae</taxon>
        <taxon>Mirini</taxon>
        <taxon>Apolygus</taxon>
    </lineage>
</organism>
<reference evidence="2" key="1">
    <citation type="journal article" date="2021" name="Mol. Ecol. Resour.">
        <title>Apolygus lucorum genome provides insights into omnivorousness and mesophyll feeding.</title>
        <authorList>
            <person name="Liu Y."/>
            <person name="Liu H."/>
            <person name="Wang H."/>
            <person name="Huang T."/>
            <person name="Liu B."/>
            <person name="Yang B."/>
            <person name="Yin L."/>
            <person name="Li B."/>
            <person name="Zhang Y."/>
            <person name="Zhang S."/>
            <person name="Jiang F."/>
            <person name="Zhang X."/>
            <person name="Ren Y."/>
            <person name="Wang B."/>
            <person name="Wang S."/>
            <person name="Lu Y."/>
            <person name="Wu K."/>
            <person name="Fan W."/>
            <person name="Wang G."/>
        </authorList>
    </citation>
    <scope>NUCLEOTIDE SEQUENCE</scope>
    <source>
        <strain evidence="2">12Hb</strain>
    </source>
</reference>
<keyword evidence="1" id="KW-0732">Signal</keyword>
<comment type="caution">
    <text evidence="2">The sequence shown here is derived from an EMBL/GenBank/DDBJ whole genome shotgun (WGS) entry which is preliminary data.</text>
</comment>
<feature type="signal peptide" evidence="1">
    <location>
        <begin position="1"/>
        <end position="21"/>
    </location>
</feature>
<feature type="chain" id="PRO_5035935636" evidence="1">
    <location>
        <begin position="22"/>
        <end position="144"/>
    </location>
</feature>
<protein>
    <submittedName>
        <fullName evidence="2">Uncharacterized protein</fullName>
    </submittedName>
</protein>
<gene>
    <name evidence="2" type="ORF">GE061_016090</name>
</gene>